<gene>
    <name evidence="2" type="ORF">HP438_03520</name>
</gene>
<evidence type="ECO:0000259" key="1">
    <source>
        <dbReference type="Pfam" id="PF18723"/>
    </source>
</evidence>
<dbReference type="Pfam" id="PF18723">
    <property type="entry name" value="HMUDK_hel"/>
    <property type="match status" value="1"/>
</dbReference>
<organism evidence="2 3">
    <name type="scientific">Sphingomonas zeae</name>
    <dbReference type="NCBI Taxonomy" id="1646122"/>
    <lineage>
        <taxon>Bacteria</taxon>
        <taxon>Pseudomonadati</taxon>
        <taxon>Pseudomonadota</taxon>
        <taxon>Alphaproteobacteria</taxon>
        <taxon>Sphingomonadales</taxon>
        <taxon>Sphingomonadaceae</taxon>
        <taxon>Sphingomonas</taxon>
    </lineage>
</organism>
<keyword evidence="3" id="KW-1185">Reference proteome</keyword>
<sequence length="334" mass="38581">METTLVFDTYWRFAAERQALYFRRLADPVGPWTNDPVLAAHRFTNAYRASDRVSQYLIREVQYREDRPCTPREIFFRTLLFKLFNRIETWELLEGVLGPLTWQGIDLNEIEHTLDRAMAAGLKLYSPAYIMPAPKLGHARKHANHLALLEKMIEDRLPERVRQAPNLRAIYELLLAYPGLGPFLAFQYAIDLNYSEMLDHDEGDFVIAGPGALDGIAKCFVDTKKHSAEEVIFWVCEQQDRAFAKADIKFQNLFGRKLQPIDCQNLFCEISKYARVVHPDVKGLSGRTRIKQVYRKSLGPMPQPTFPPKWNLEVPTLAVRVEQRPIGDLMGLMR</sequence>
<evidence type="ECO:0000313" key="3">
    <source>
        <dbReference type="Proteomes" id="UP000536441"/>
    </source>
</evidence>
<dbReference type="InterPro" id="IPR040684">
    <property type="entry name" value="HMUDK_hel"/>
</dbReference>
<feature type="domain" description="5-hmdU DNA kinase helical" evidence="1">
    <location>
        <begin position="6"/>
        <end position="283"/>
    </location>
</feature>
<dbReference type="Proteomes" id="UP000536441">
    <property type="component" value="Unassembled WGS sequence"/>
</dbReference>
<proteinExistence type="predicted"/>
<accession>A0A7Y6B251</accession>
<dbReference type="RefSeq" id="WP_175310831.1">
    <property type="nucleotide sequence ID" value="NZ_CBCRYR010000066.1"/>
</dbReference>
<evidence type="ECO:0000313" key="2">
    <source>
        <dbReference type="EMBL" id="NUU46046.1"/>
    </source>
</evidence>
<reference evidence="2 3" key="1">
    <citation type="submission" date="2020-05" db="EMBL/GenBank/DDBJ databases">
        <title>Genome Sequencing of Type Strains.</title>
        <authorList>
            <person name="Lemaire J.F."/>
            <person name="Inderbitzin P."/>
            <person name="Gregorio O.A."/>
            <person name="Collins S.B."/>
            <person name="Wespe N."/>
            <person name="Knight-Connoni V."/>
        </authorList>
    </citation>
    <scope>NUCLEOTIDE SEQUENCE [LARGE SCALE GENOMIC DNA]</scope>
    <source>
        <strain evidence="2 3">DSM 100049</strain>
    </source>
</reference>
<name>A0A7Y6B251_9SPHN</name>
<dbReference type="AlphaFoldDB" id="A0A7Y6B251"/>
<comment type="caution">
    <text evidence="2">The sequence shown here is derived from an EMBL/GenBank/DDBJ whole genome shotgun (WGS) entry which is preliminary data.</text>
</comment>
<protein>
    <recommendedName>
        <fullName evidence="1">5-hmdU DNA kinase helical domain-containing protein</fullName>
    </recommendedName>
</protein>
<dbReference type="EMBL" id="JABMCH010000051">
    <property type="protein sequence ID" value="NUU46046.1"/>
    <property type="molecule type" value="Genomic_DNA"/>
</dbReference>